<dbReference type="Gene3D" id="3.40.366.10">
    <property type="entry name" value="Malonyl-Coenzyme A Acyl Carrier Protein, domain 2"/>
    <property type="match status" value="5"/>
</dbReference>
<dbReference type="PROSITE" id="PS00606">
    <property type="entry name" value="KS3_1"/>
    <property type="match status" value="4"/>
</dbReference>
<dbReference type="InterPro" id="IPR036291">
    <property type="entry name" value="NAD(P)-bd_dom_sf"/>
</dbReference>
<dbReference type="InterPro" id="IPR014031">
    <property type="entry name" value="Ketoacyl_synth_C"/>
</dbReference>
<dbReference type="InterPro" id="IPR036736">
    <property type="entry name" value="ACP-like_sf"/>
</dbReference>
<dbReference type="SUPFAM" id="SSF47336">
    <property type="entry name" value="ACP-like"/>
    <property type="match status" value="5"/>
</dbReference>
<dbReference type="Pfam" id="PF00698">
    <property type="entry name" value="Acyl_transf_1"/>
    <property type="match status" value="4"/>
</dbReference>
<evidence type="ECO:0000256" key="1">
    <source>
        <dbReference type="ARBA" id="ARBA00022450"/>
    </source>
</evidence>
<feature type="domain" description="Ketosynthase family 3 (KS3)" evidence="9">
    <location>
        <begin position="3902"/>
        <end position="4322"/>
    </location>
</feature>
<dbReference type="SUPFAM" id="SSF52151">
    <property type="entry name" value="FabD/lysophospholipase-like"/>
    <property type="match status" value="5"/>
</dbReference>
<dbReference type="InterPro" id="IPR014043">
    <property type="entry name" value="Acyl_transferase_dom"/>
</dbReference>
<name>A0AA37C410_9ACTN</name>
<accession>A0AA37C410</accession>
<dbReference type="Gene3D" id="1.10.1200.10">
    <property type="entry name" value="ACP-like"/>
    <property type="match status" value="5"/>
</dbReference>
<feature type="domain" description="Ketosynthase family 3 (KS3)" evidence="9">
    <location>
        <begin position="2350"/>
        <end position="2775"/>
    </location>
</feature>
<evidence type="ECO:0000256" key="7">
    <source>
        <dbReference type="SAM" id="MobiDB-lite"/>
    </source>
</evidence>
<feature type="region of interest" description="Disordered" evidence="7">
    <location>
        <begin position="6979"/>
        <end position="7004"/>
    </location>
</feature>
<dbReference type="InterPro" id="IPR020841">
    <property type="entry name" value="PKS_Beta-ketoAc_synthase_dom"/>
</dbReference>
<dbReference type="InterPro" id="IPR014030">
    <property type="entry name" value="Ketoacyl_synth_N"/>
</dbReference>
<dbReference type="PROSITE" id="PS50075">
    <property type="entry name" value="CARRIER"/>
    <property type="match status" value="5"/>
</dbReference>
<dbReference type="Pfam" id="PF00550">
    <property type="entry name" value="PP-binding"/>
    <property type="match status" value="5"/>
</dbReference>
<dbReference type="SMART" id="SM00822">
    <property type="entry name" value="PKS_KR"/>
    <property type="match status" value="5"/>
</dbReference>
<feature type="domain" description="Carrier" evidence="8">
    <location>
        <begin position="5311"/>
        <end position="5386"/>
    </location>
</feature>
<keyword evidence="3" id="KW-0808">Transferase</keyword>
<dbReference type="GO" id="GO:0033068">
    <property type="term" value="P:macrolide biosynthetic process"/>
    <property type="evidence" value="ECO:0007669"/>
    <property type="project" value="UniProtKB-ARBA"/>
</dbReference>
<dbReference type="InterPro" id="IPR050091">
    <property type="entry name" value="PKS_NRPS_Biosynth_Enz"/>
</dbReference>
<keyword evidence="1" id="KW-0596">Phosphopantetheine</keyword>
<evidence type="ECO:0000256" key="4">
    <source>
        <dbReference type="ARBA" id="ARBA00023194"/>
    </source>
</evidence>
<dbReference type="SMART" id="SM01294">
    <property type="entry name" value="PKS_PP_betabranch"/>
    <property type="match status" value="3"/>
</dbReference>
<evidence type="ECO:0000313" key="11">
    <source>
        <dbReference type="Proteomes" id="UP001051844"/>
    </source>
</evidence>
<keyword evidence="6" id="KW-0012">Acyltransferase</keyword>
<dbReference type="PROSITE" id="PS00012">
    <property type="entry name" value="PHOSPHOPANTETHEINE"/>
    <property type="match status" value="5"/>
</dbReference>
<feature type="compositionally biased region" description="Low complexity" evidence="7">
    <location>
        <begin position="5280"/>
        <end position="5296"/>
    </location>
</feature>
<dbReference type="Gene3D" id="6.10.140.1830">
    <property type="match status" value="5"/>
</dbReference>
<dbReference type="InterPro" id="IPR032821">
    <property type="entry name" value="PKS_assoc"/>
</dbReference>
<feature type="compositionally biased region" description="Basic and acidic residues" evidence="7">
    <location>
        <begin position="5297"/>
        <end position="5309"/>
    </location>
</feature>
<dbReference type="GO" id="GO:0006633">
    <property type="term" value="P:fatty acid biosynthetic process"/>
    <property type="evidence" value="ECO:0007669"/>
    <property type="project" value="InterPro"/>
</dbReference>
<dbReference type="InterPro" id="IPR041618">
    <property type="entry name" value="PKS_DE"/>
</dbReference>
<dbReference type="Pfam" id="PF08659">
    <property type="entry name" value="KR"/>
    <property type="match status" value="5"/>
</dbReference>
<gene>
    <name evidence="10" type="ORF">ScoT_62100</name>
</gene>
<dbReference type="InterPro" id="IPR013968">
    <property type="entry name" value="PKS_KR"/>
</dbReference>
<protein>
    <recommendedName>
        <fullName evidence="12">SDR family NAD(P)-dependent oxidoreductase</fullName>
    </recommendedName>
</protein>
<sequence length="7027" mass="729955">MDAVLDAFREVAEGLTYHEPTVPVACDLTGRLAEGDDLRTADYWVRHVRSTVRFADAVRAAHEAGATTYLELGPGGSLCAAAQDTLGDDTEADAVPTLRTGRPEDESVLTALARLHVRGVRVDWGAVHPAGAGTVELPTYAFQHETYWPDTTAPTVRRTGDGSGDPADAELWTAVERGDATGLAGLLGLRDEEHASLYTLLPSLSSWHRARQERAVLDAARYRIAWQPAGTESAPVLDGTWLAVTTEDDGAADTVLAALRGHGAVVERLVLDASHLDRDLLTTTLRAAVENATAEGAAGVRGILSLLPLADAARPEATGTDAPAGGLPAGFALGVVLAQALGDAAVTAPLWTVTRGAVSTGPGDPLTHPARAAAWGLGRVAALERPEQWSGLVDLPEVLDAPATQRLVSLLATRDGEDQLAVRAGGTLARRVVRHPGDALPREDEFTASGTVLVTGGTGGLGAEAARWLARSGAAHLVLTGRRGPDAPGAAELRAELEELGARVTLTACDSADRDALAAVLAAVPEDAPLTGVVHAAGVGQAAPLADTPLDQVAAAMAAKTLGAAHLDALLDGHDLDFLVLVSSVAGVWGSAGQSAYAAANAYLDALAENRRSRGLAATSVAWGPWAEVGMASAHRTVSENLERAGLRLLNPATAMTELRRAVVRGETTVTVADVDWEQYHPVFTAARSSRLFDTVDTVAALGAPGSTGAVSGLAERLGGLTEQEQERLLVDLVRAEAAVVLGHTSAEGVPVKKAFRDAGFDSLTAVELRKRLAHLTGLALPSTLVFDYPNPLALARHLRAELLGTVETAPVATGPAVTDEPIAIIGMSCRFPGGARSADAFWQLVADNTDAISEFPVNRGWDGDALYDPDPDRPGTTYSTQGGFLHDAGEFDAGFFGISPREAVSMDPQQRLLLETTWEAFEHAGIDPAAVHSTPTGTFIGSTYQDYGVSMDDGSAGHAVTGSSPSVLSGRLAYSFGLEGPAVTVDTACSSSLVALHLACQSLRNGETTLALAGGATVMTNPMPFIAFSRQRALARDGRCKAFSESADGMTLAEGVGILVLERLSDARRNGHEVLAVVRGSAINQDGASNGLTAPNGPSQVRVIRQALAASGLTTDDIDAVEAHGTGTALGDPIEAQALHATYGRDRDPENPLLLGSVKSNIGHTQSAAGVAGIIKMVMAMRHGTLPRTLHATEPSSHIDWSGGTVRLVTENTGWARDDRPLRAAVSSFGISGTNAHAILEQAAPAEEPVPAAGPALPTGGTLPWILSAAAPSALREQAANLAAHVTSGAAPHPADVGHTLITARSVLEHRAVALGADTGELTDALAAFGAGESTGQVVHGTADTDGRTVFVFPGQGSQWAGMGAELLDTSPVFAERFHACAAALAPYTDWDLVDVVRQADGAPTLDRVDVVQPATWAVMVSLAELWRAHGVTPDAVIGHSQGEIAAAVVSGALTLDDGARVVALRSQAIRRVLAGAGGMMSVQVSAAEAEQYLTPHTGAVSVAAVNGPRSVVLAGTPEALDALQAEFAARDLRARRIAVDYASHTAQVERIEAELLDLLAPVAPRTARVPFHSTVTGATLDTTGMDAAYWYRNLRQTVRFEDGVRALLDTEHTLFVEISPHPVLTMAVQATAEEAGRPAAAVGTLRREQGGTARFLTSLAEQWVRGGRADWNAVYADTGARRTPLPTYAFQREHLWAVSARPQGSGDGDPADAEFWAEVEQEDAESLASRLELDREALAPLLPALSTWRRGRRDRSTVGSWRYRATWKPLGALPSATLDGTWLLVTAEGTDPEYAAAVAEQLTAHGARTVPLALTGADADRAALTERLRDLPEPAAVVSLLADDESTGAAHPVLTTGLALSVTLTQALGDAGIEAPLWALTRGAVSTGRADRLTRPAQALVQGFGWTAALEHPDRWGGTVDLPETLDRRAGERLAAVLSGTTGEDQLAVRASGVLARRVSPAPAPTGTGRWSPRGTVLVTGGTGTLGPHLARWLADQGARDLVLTSRRGADAPGAAELAAELGERGCRVTVAACDVTDREAVAALLDGLTAEGRTVRSVFHTAAVIELQSIEETSLDAFAKVVHAKTAGAAHLDELLDDDQLDAFVLYSSTAGMWGSGRHAAYVAANAHVNALAEHRCARGAHGTAVSWGIWADDMKLGRVDPGQIRRSGLEFMDPRLALAGLRQVLDGDQGAVAVADVDWDRYHPVFTSSRPTELFENVPEVRRLTEQQEARAGEAGEFIHRLRSLPAGEQDRLLLELVRSEAATVLGHASPEVLSERRAFRDIGFDSLTAVDLRNRLASVTGLTLPSTLVFDYPDPLTLVGHLRGLAGGPAADSDGPVRTTAATDDEPIAVVAMSCRYPGGVTSPEALWELIAAGADAITGFPADRGWDADALYDPDPDRPGTTYSTQGGFLHDVADFDAGFFGISPREALAMDPQQRLLLETGWEAIERAGIDPATLRGSMTGTFIGASYQDYTAGGAGSEGAEGHLITGTISSVMSGRLAYTFGLEGPAVTLDTACSSSLVALHLACQSLRNGESTLALAGGVSVMATPQAFTGFSRQRAMAPDGRCKAYAEGADGMSLAEGVGLVLVERLSDARRNGHPVLAVIRGSAVNQDGASNGLTAPNGPSQARVIRQALANARLTPGEVDVVEGHGTGTALGDPIEAQALLATYGQDRPGDRPLLLGSVKSNIGHTQMASGIAGVMKVVMAMRHGIVPRTLHVDTPSSHVDWGSGAIDLATETVPWPETGRPHRAAVSSFGLSGTNVHTIVEQAPEEPATEPSASPAPAGDPATLPPGVPVVLSARTRAALREQAERLAGHLAGRPDVPLVDLAHSLATTRGVLEHRAAVLTGDRDGLLRALTALREGTPDASLLTGAPARGGLAFLFTGQGSQRPAMGRDLYERHPVFAEALDAVLTRFDQELDRPLREVLFAEEGTAEAALLDDTAYTQPALFALEVALYRLVESWGVRPDQVAGHSVGEIAAAHVAGVFSLDDACALVAARGRLMAALPAGGAMVAVEASEEEVLPLLEGGEDRISLAAVNGPRAVVIAGDEEPVAAVAARLAEDGRRTRALKVSHAFHSPRMDAMLDDFARVARGLTYETPLVPVVSTVTGAPATPEELRSPEYWVGQVRATVRFADAVRTLARQGVTSCLELGPDGTLSAAARDVLDADPADAAARPVTVVPALRRDRDEVPSLTAALARLHVHGTAVDWTGAFEGTGARRVDLPTYAFQRSRYWPDTTFTPATAAGPADTGADAAFWSAVERADLPTLGADLGLDDDTLSALVPALSSWRRRRTAQAAADGRRHRIVWKPLDGAPTGRPEGTWLVLRPTGTAAPETAALLDTLGLDTAEVTVDLAAPDRAALADTLRRLPRPEEGFTGVLALPALDTAATADDVAGTGAVAPTAAALNALDDAGITAPLWIITRQAVSTGRADRLTRPGQAGVWGLGRVAALENPGRRIALVDLPEQFDTRVARRLAHLLAVPGTENQLAVRASATYARRIAHHPAPQEPARPFAPEGTVLITGGTGALGAHVARLLAGRGTPHLLLTSRRGADAPGAAELAAELRELGAEVTLAACDTADREALAALLAEVPADRPLTTVVHAAGVLDDGLLDTLTPERFAAVLDAKARSAAHLHELTRDLGLTDFVLFSSTAGTLGAAGQANYAAANAYLDALAEHRREQGLPATSVAWGPWSGTGMAGEGTGVEDRVRRGGFTPMSPEDALAALDAAVGHRDTALLVADIDWPRYATVFAPHRALVGDLPEVRATGGAATAHGDTEPALRRQVAALTGPARERYVLDFLRAQVAAVLGHPDPDAVEADQAFTDLGFDSLTTVELRNTLGATTGLRLPATLVYDHPTARDLAAHLLTEILGDLPEPAAGGNAAGEAPRATETDPVVVVGMGCRFPGGVESPEELWQLLGEGRDAVSGFPADRGWDLDSLARGGSATLEGGFLQGAGLFDASFFGISPREALAMDPQQRLLLETSWEALERAGIDPQGLRSSATGVFVGTNGQDYATVLRRGTTDVRGHAATGTTASVMSGRLSYTLGLEGPAVTVDTACSSALVALHMAAGALRSGECTLALAGGVSVMASPDAFVEFTAQGGLAGDGRCKAFADAADGTAWGEGAGVLVLERLSDARRHGHPVLAVLRGSAVNQDGASNGLTAPNGRAQQRVIRQALADAHLTPAEVDAVEAHGTGTTLGDPIEAHALIAAYGEGRDPAQPLLLGTVKSNLGHTQAAAGAAGVIKTVLALGHGELPRTLHVDAPSSHVDWSDGTVELLREHRAWPETGRARRAGVSAFGVSGTNAHVILEQPEPATAETPEPVTEPSVVPWLVSARSEDALAAQTARLTTFTQARPEVPALDTAYSLATGRGAFAHRAVHLVTSGGEPLETVRDRASERRLALLFSGQGSQRAGMGRELYERFPVFAEALDAVVARLDTGLERSLREVLFAEEGSEAAALLDVTGYTQPALFAVEVALFRLVESWGVAPEFVAGHSVGEIAAAHVAGVFSLDDACALVAARARLMQELPPGGAMVAVRATEAEVVPRLTEGLSLAAVNGPDSVVIAGEQEEVLALAAEFAGEGHKTQPLPVSHAFHSALMEPMLAEFRRVAESLAYAEPHVPVVSNVTGALAEPGQLTDPEYWVRHVRETVRFADGVRALAEAGADAYLEIGPDGVLTGMAARVLDTAADGSGGVSVPALRKDRAEERALLTALARLHTAGVAVDWTAWFTGTGARRTDLPTYAFQRELYWPEPATGPHAATAQDPADAAFWAAVEREDLESLSATLDLDDTVLSNVLPALSTWRRGLSERTLLDGWRYRVTWQPVPLGNTADDGTGRPWLVLTPAGHDDAWTEALAATFGEHAVHLAVPADEDGTAALLDGAADGTAYAGVLSLLAGTATDGTARPDTLLRLLAAAGIDAPLWCVTRDAVSVGRSDSAADPDRAALWGLGRVLALDESERWGGLVDVDHVADARTVDRLRAVLTAARTDGPAEDQVALRASGAFGRRLSRAAAPAPDVTWHPAGTVLVTGRAEGFGGHVARWLAAHGATGVLLAGPAGPEDAATTALRAEVEALGATLTVVRHPDPADAAPLTEALAAQADDRPLTAVLHTGDTGEETPGVTGARAAYEALTTAVGDRDLDAFVVFGSISAVWGVGGQGAGAAAGVCLDALVQRHRAHGTNAVSVSWGAWQGAGPGGLAAHLRANGLPAMEPARALDALAPAIGEAAADPAAPASVTVADVAWDRFAPAFTRTRAGLLLTGVPEAREALSTTGGDGADAGTASALRERLRQSDPSERPRTLLDTVLTEIASVLGHTDAAAVPAENAFNDLGFDSLTAVDLRNRLTTATGLTLPATLVFDYPTPAALAAHLLTELLGEDTGPGTGAPVARAAADADDPVVIVGMSCRYPGDVRSPEDLWELVGAGTDAIGGFPTDRGWDLEKLLHGDEDGRGRSVTREGGFLYDVADFDPAFFGISPREALVIDPQQRIVLQAAWEALERAGIDPAVLRGGDTGVFVGGGSGDYRPAIGQSGHVETAQSASLLSGRLSYTLGLEGPSVSVDTACSSSLTALHLAAQAIRSGECSLALAGGVTVMSTPVGFVEFGEMGALSPDGRCKPFSDAADGTAWSEGVGMLVVERLSEARRRGHEVLAVLRGSAINQDGASNGLTAPNGPSQQRVIRKALAAAGLTAREVDAVEAHGTGTTLGDPIEAQALLATYGQDRPEGQPLLLGSVKSNIGHSQAASGVAGIIKMVLAMRHGTLPRTLHAEKPSRHVAWDPDAVHLLTEAADWPETGRPRRAAVSSFGASGTNAHVILEQAPTGPAAPERDAEPATHATDAARLLPLPLSAATADSLTEQAARLRDRLTAGAAQPPATADLALSLGTTRSAFEHRAVLAVAGRDDLLDALTALAEDRAHPAVLRGRAAPGGRTAFLFPGQGSQRPGAGRALYARFPVFATALDEVLAHFDQELERPLRDVMFADEGTPEAALLDRTGWTQPALFALGVALYRLVESWGVRPDLLAGHSVGELAAAHVAGVLSLPDACRVVSARARLMEALPAGGAMLAVRATEDEIAPYLTDQICLAAVNGPESVVVSGDEKAVTALAEALAEQGGKTRRLRVSHAFHSLHMDAMLQDFERVTRSVSYAPPKLPLVSNLTGDAATDAQVCDPGYWVRHVREAVRFGDGVRTLAGRGATRYLELGPDGILCGLAQETLDTLADENRPAPTAVPALRTGRDEEQALITAVARLHAAGQGLDWAALLDGTGARRVDLPTYPFRRLRFWPDEAPAAATGTTADAGDAAFWAAVQDEQFDSLAGELGVDGDALLRVLPALRDWRRKHGDQTTVDGWRQRIAWRPLNRATAGTPAGTWLAVVPADHADHPWTTAVLAALGAGAQVLEVSGEDRAGLAAAIRERLDATGPFTGVVSLLAVAGEPGDGTGALPGGVPAGVALTATLVQALGDARTDAPLWCLTRGAAAVSPAETVAAPLQAAVHGLGRVAALEHPQRWGGTVDLPLAVDARTAERLAAVLADPEGEDQLAVRPGAVFGRRLAAVRPGTPRDWKPTGTVLITGGTGALGARTARRLAGAGARRLVLLSRSGPDAPGAGELAADLRALGAEPVITACDTADRKALAAVLAAIPEDAPLTGVIHTAGVLDDGVVDGLTPERFATVFRAKVASALLLDELTRAHDLEVFALFSSASAAVGNPGQGTYAAANAVLDALAEQRRAEGLPATSVAYGAWGGEGMADGVRAAALARRTGIRPLDPDLAVLALRQVVTGSDPVAVVADVDPDRFVRAFTTVRPSSLLAEMPAYAALKKAASAGGEAADSGPSLRDRLARLPESRRTQTVLTLVRERAAEVLGLTGTDQVGPDRAFRDLGFDSLGAVELRNQLGAVSGLTLSATLVFDHPTPAALAAHILGQLLPAGTPGAPATDGAGEEERAVRAALAQVPLDRLRDSGLLDQLLDLAGQDPAGTGTDQEAEPSGAGDAYDASIDAMDVDGLVQAALNGNPDEERD</sequence>
<dbReference type="Pfam" id="PF18369">
    <property type="entry name" value="PKS_DE"/>
    <property type="match status" value="5"/>
</dbReference>
<dbReference type="Gene3D" id="3.40.50.720">
    <property type="entry name" value="NAD(P)-binding Rossmann-like Domain"/>
    <property type="match status" value="5"/>
</dbReference>
<feature type="domain" description="Carrier" evidence="8">
    <location>
        <begin position="6858"/>
        <end position="6933"/>
    </location>
</feature>
<feature type="domain" description="Carrier" evidence="8">
    <location>
        <begin position="2256"/>
        <end position="2331"/>
    </location>
</feature>
<dbReference type="GO" id="GO:0031177">
    <property type="term" value="F:phosphopantetheine binding"/>
    <property type="evidence" value="ECO:0007669"/>
    <property type="project" value="InterPro"/>
</dbReference>
<reference evidence="10" key="1">
    <citation type="submission" date="2022-09" db="EMBL/GenBank/DDBJ databases">
        <title>Whole genome shotgun sequence of Streptomyces albidoflavus NBRC 12854.</title>
        <authorList>
            <person name="Komaki H."/>
            <person name="Tamura T."/>
        </authorList>
    </citation>
    <scope>NUCLEOTIDE SEQUENCE</scope>
    <source>
        <strain evidence="10">NBRC 12854</strain>
    </source>
</reference>
<dbReference type="PANTHER" id="PTHR43775:SF51">
    <property type="entry name" value="INACTIVE PHENOLPHTHIOCEROL SYNTHESIS POLYKETIDE SYNTHASE TYPE I PKS1-RELATED"/>
    <property type="match status" value="1"/>
</dbReference>
<dbReference type="InterPro" id="IPR057326">
    <property type="entry name" value="KR_dom"/>
</dbReference>
<dbReference type="InterPro" id="IPR016035">
    <property type="entry name" value="Acyl_Trfase/lysoPLipase"/>
</dbReference>
<dbReference type="InterPro" id="IPR016036">
    <property type="entry name" value="Malonyl_transacylase_ACP-bd"/>
</dbReference>
<dbReference type="InterPro" id="IPR001227">
    <property type="entry name" value="Ac_transferase_dom_sf"/>
</dbReference>
<dbReference type="FunFam" id="3.40.366.10:FF:000002">
    <property type="entry name" value="Probable polyketide synthase 2"/>
    <property type="match status" value="4"/>
</dbReference>
<dbReference type="CDD" id="cd08952">
    <property type="entry name" value="KR_1_SDR_x"/>
    <property type="match status" value="5"/>
</dbReference>
<evidence type="ECO:0000256" key="6">
    <source>
        <dbReference type="ARBA" id="ARBA00023315"/>
    </source>
</evidence>
<dbReference type="SMART" id="SM00823">
    <property type="entry name" value="PKS_PP"/>
    <property type="match status" value="5"/>
</dbReference>
<dbReference type="Pfam" id="PF16197">
    <property type="entry name" value="KAsynt_C_assoc"/>
    <property type="match status" value="4"/>
</dbReference>
<evidence type="ECO:0000259" key="9">
    <source>
        <dbReference type="PROSITE" id="PS52004"/>
    </source>
</evidence>
<dbReference type="GO" id="GO:0004315">
    <property type="term" value="F:3-oxoacyl-[acyl-carrier-protein] synthase activity"/>
    <property type="evidence" value="ECO:0007669"/>
    <property type="project" value="InterPro"/>
</dbReference>
<dbReference type="Gene3D" id="3.30.70.3290">
    <property type="match status" value="4"/>
</dbReference>
<dbReference type="InterPro" id="IPR020806">
    <property type="entry name" value="PKS_PP-bd"/>
</dbReference>
<dbReference type="InterPro" id="IPR009081">
    <property type="entry name" value="PP-bd_ACP"/>
</dbReference>
<dbReference type="PROSITE" id="PS52004">
    <property type="entry name" value="KS3_2"/>
    <property type="match status" value="4"/>
</dbReference>
<dbReference type="EMBL" id="BNDZ01000005">
    <property type="protein sequence ID" value="GHI50036.1"/>
    <property type="molecule type" value="Genomic_DNA"/>
</dbReference>
<dbReference type="SMART" id="SM00825">
    <property type="entry name" value="PKS_KS"/>
    <property type="match status" value="4"/>
</dbReference>
<feature type="region of interest" description="Disordered" evidence="7">
    <location>
        <begin position="2776"/>
        <end position="2801"/>
    </location>
</feature>
<dbReference type="GO" id="GO:0004312">
    <property type="term" value="F:fatty acid synthase activity"/>
    <property type="evidence" value="ECO:0007669"/>
    <property type="project" value="TreeGrafter"/>
</dbReference>
<dbReference type="Gene3D" id="3.40.47.10">
    <property type="match status" value="4"/>
</dbReference>
<dbReference type="NCBIfam" id="NF045894">
    <property type="entry name" value="PKS_plus_SDR"/>
    <property type="match status" value="4"/>
</dbReference>
<organism evidence="10 11">
    <name type="scientific">Streptomyces albidoflavus</name>
    <dbReference type="NCBI Taxonomy" id="1886"/>
    <lineage>
        <taxon>Bacteria</taxon>
        <taxon>Bacillati</taxon>
        <taxon>Actinomycetota</taxon>
        <taxon>Actinomycetes</taxon>
        <taxon>Kitasatosporales</taxon>
        <taxon>Streptomycetaceae</taxon>
        <taxon>Streptomyces</taxon>
        <taxon>Streptomyces albidoflavus group</taxon>
    </lineage>
</organism>
<dbReference type="SMART" id="SM00827">
    <property type="entry name" value="PKS_AT"/>
    <property type="match status" value="4"/>
</dbReference>
<comment type="caution">
    <text evidence="10">The sequence shown here is derived from an EMBL/GenBank/DDBJ whole genome shotgun (WGS) entry which is preliminary data.</text>
</comment>
<dbReference type="Proteomes" id="UP001051844">
    <property type="component" value="Unassembled WGS sequence"/>
</dbReference>
<evidence type="ECO:0000313" key="10">
    <source>
        <dbReference type="EMBL" id="GHI50036.1"/>
    </source>
</evidence>
<dbReference type="SUPFAM" id="SSF51735">
    <property type="entry name" value="NAD(P)-binding Rossmann-fold domains"/>
    <property type="match status" value="10"/>
</dbReference>
<evidence type="ECO:0000259" key="8">
    <source>
        <dbReference type="PROSITE" id="PS50075"/>
    </source>
</evidence>
<dbReference type="PANTHER" id="PTHR43775">
    <property type="entry name" value="FATTY ACID SYNTHASE"/>
    <property type="match status" value="1"/>
</dbReference>
<dbReference type="InterPro" id="IPR006162">
    <property type="entry name" value="Ppantetheine_attach_site"/>
</dbReference>
<dbReference type="InterPro" id="IPR016039">
    <property type="entry name" value="Thiolase-like"/>
</dbReference>
<keyword evidence="5" id="KW-0511">Multifunctional enzyme</keyword>
<dbReference type="FunFam" id="1.10.1200.10:FF:000007">
    <property type="entry name" value="Probable polyketide synthase pks17"/>
    <property type="match status" value="5"/>
</dbReference>
<feature type="region of interest" description="Disordered" evidence="7">
    <location>
        <begin position="5280"/>
        <end position="5309"/>
    </location>
</feature>
<dbReference type="SUPFAM" id="SSF53901">
    <property type="entry name" value="Thiolase-like"/>
    <property type="match status" value="4"/>
</dbReference>
<dbReference type="InterPro" id="IPR018201">
    <property type="entry name" value="Ketoacyl_synth_AS"/>
</dbReference>
<feature type="compositionally biased region" description="Low complexity" evidence="7">
    <location>
        <begin position="2782"/>
        <end position="2795"/>
    </location>
</feature>
<dbReference type="CDD" id="cd00833">
    <property type="entry name" value="PKS"/>
    <property type="match status" value="4"/>
</dbReference>
<evidence type="ECO:0000256" key="2">
    <source>
        <dbReference type="ARBA" id="ARBA00022553"/>
    </source>
</evidence>
<dbReference type="Pfam" id="PF00109">
    <property type="entry name" value="ketoacyl-synt"/>
    <property type="match status" value="4"/>
</dbReference>
<dbReference type="FunFam" id="3.40.47.10:FF:000019">
    <property type="entry name" value="Polyketide synthase type I"/>
    <property type="match status" value="4"/>
</dbReference>
<evidence type="ECO:0008006" key="12">
    <source>
        <dbReference type="Google" id="ProtNLM"/>
    </source>
</evidence>
<feature type="domain" description="Ketosynthase family 3 (KS3)" evidence="9">
    <location>
        <begin position="5407"/>
        <end position="5828"/>
    </location>
</feature>
<evidence type="ECO:0000256" key="3">
    <source>
        <dbReference type="ARBA" id="ARBA00022679"/>
    </source>
</evidence>
<feature type="domain" description="Ketosynthase family 3 (KS3)" evidence="9">
    <location>
        <begin position="820"/>
        <end position="1243"/>
    </location>
</feature>
<evidence type="ECO:0000256" key="5">
    <source>
        <dbReference type="ARBA" id="ARBA00023268"/>
    </source>
</evidence>
<feature type="domain" description="Carrier" evidence="8">
    <location>
        <begin position="3804"/>
        <end position="3879"/>
    </location>
</feature>
<keyword evidence="2" id="KW-0597">Phosphoprotein</keyword>
<feature type="domain" description="Carrier" evidence="8">
    <location>
        <begin position="728"/>
        <end position="803"/>
    </location>
</feature>
<dbReference type="SUPFAM" id="SSF55048">
    <property type="entry name" value="Probable ACP-binding domain of malonyl-CoA ACP transacylase"/>
    <property type="match status" value="4"/>
</dbReference>
<proteinExistence type="predicted"/>
<dbReference type="Pfam" id="PF02801">
    <property type="entry name" value="Ketoacyl-synt_C"/>
    <property type="match status" value="4"/>
</dbReference>
<keyword evidence="4" id="KW-0045">Antibiotic biosynthesis</keyword>